<dbReference type="InterPro" id="IPR008889">
    <property type="entry name" value="VQ"/>
</dbReference>
<gene>
    <name evidence="3" type="ORF">AYBTSS11_LOCUS5803</name>
</gene>
<dbReference type="PANTHER" id="PTHR33143">
    <property type="entry name" value="F16F4.1 PROTEIN-RELATED"/>
    <property type="match status" value="1"/>
</dbReference>
<evidence type="ECO:0000259" key="2">
    <source>
        <dbReference type="Pfam" id="PF05678"/>
    </source>
</evidence>
<proteinExistence type="predicted"/>
<dbReference type="GO" id="GO:0005634">
    <property type="term" value="C:nucleus"/>
    <property type="evidence" value="ECO:0007669"/>
    <property type="project" value="TreeGrafter"/>
</dbReference>
<protein>
    <recommendedName>
        <fullName evidence="2">VQ domain-containing protein</fullName>
    </recommendedName>
</protein>
<name>A0AA86S9E1_9FABA</name>
<sequence>MSIFEHIKSKQLQFFDISGELLSPDMRTATTKFEAINGPRPSSLTINKYSHLIRKPSSSSHVALTKPQSNNPIIIHTKSPKIIHTKPRDFMALVQRLTGMSNSNEHLLDDGPSYQNYGSLNCDGSNKQQESDEEQGEDLRDDESCVKKETFVHSNMDFADLPIFTPNSVYTYPGSPFGFLGTLLSPSGMQFMNELPEY</sequence>
<keyword evidence="4" id="KW-1185">Reference proteome</keyword>
<dbReference type="Proteomes" id="UP001189624">
    <property type="component" value="Chromosome 2"/>
</dbReference>
<dbReference type="EMBL" id="OY731399">
    <property type="protein sequence ID" value="CAJ1932409.1"/>
    <property type="molecule type" value="Genomic_DNA"/>
</dbReference>
<dbReference type="AlphaFoldDB" id="A0AA86S9E1"/>
<accession>A0AA86S9E1</accession>
<evidence type="ECO:0000313" key="3">
    <source>
        <dbReference type="EMBL" id="CAJ1932409.1"/>
    </source>
</evidence>
<evidence type="ECO:0000313" key="4">
    <source>
        <dbReference type="Proteomes" id="UP001189624"/>
    </source>
</evidence>
<reference evidence="3" key="1">
    <citation type="submission" date="2023-10" db="EMBL/GenBank/DDBJ databases">
        <authorList>
            <person name="Domelevo Entfellner J.-B."/>
        </authorList>
    </citation>
    <scope>NUCLEOTIDE SEQUENCE</scope>
</reference>
<dbReference type="PANTHER" id="PTHR33143:SF6">
    <property type="entry name" value="OS08G0102900 PROTEIN"/>
    <property type="match status" value="1"/>
</dbReference>
<dbReference type="Pfam" id="PF05678">
    <property type="entry name" value="VQ"/>
    <property type="match status" value="1"/>
</dbReference>
<feature type="domain" description="VQ" evidence="2">
    <location>
        <begin position="79"/>
        <end position="101"/>
    </location>
</feature>
<dbReference type="Gramene" id="rna-AYBTSS11_LOCUS5803">
    <property type="protein sequence ID" value="CAJ1932409.1"/>
    <property type="gene ID" value="gene-AYBTSS11_LOCUS5803"/>
</dbReference>
<feature type="region of interest" description="Disordered" evidence="1">
    <location>
        <begin position="104"/>
        <end position="143"/>
    </location>
</feature>
<evidence type="ECO:0000256" key="1">
    <source>
        <dbReference type="SAM" id="MobiDB-lite"/>
    </source>
</evidence>
<feature type="compositionally biased region" description="Polar residues" evidence="1">
    <location>
        <begin position="113"/>
        <end position="128"/>
    </location>
</feature>
<organism evidence="3 4">
    <name type="scientific">Sphenostylis stenocarpa</name>
    <dbReference type="NCBI Taxonomy" id="92480"/>
    <lineage>
        <taxon>Eukaryota</taxon>
        <taxon>Viridiplantae</taxon>
        <taxon>Streptophyta</taxon>
        <taxon>Embryophyta</taxon>
        <taxon>Tracheophyta</taxon>
        <taxon>Spermatophyta</taxon>
        <taxon>Magnoliopsida</taxon>
        <taxon>eudicotyledons</taxon>
        <taxon>Gunneridae</taxon>
        <taxon>Pentapetalae</taxon>
        <taxon>rosids</taxon>
        <taxon>fabids</taxon>
        <taxon>Fabales</taxon>
        <taxon>Fabaceae</taxon>
        <taxon>Papilionoideae</taxon>
        <taxon>50 kb inversion clade</taxon>
        <taxon>NPAAA clade</taxon>
        <taxon>indigoferoid/millettioid clade</taxon>
        <taxon>Phaseoleae</taxon>
        <taxon>Sphenostylis</taxon>
    </lineage>
</organism>
<feature type="compositionally biased region" description="Acidic residues" evidence="1">
    <location>
        <begin position="131"/>
        <end position="141"/>
    </location>
</feature>
<dbReference type="InterPro" id="IPR039607">
    <property type="entry name" value="VQ_8/17/18/20/21/25"/>
</dbReference>